<sequence length="284" mass="32450">MLLMMKLFSEKPAWRVKEIATRLGINEDTAANNLKDLSYSGLLPLDTEKHVWKLIEGSVVPQLTISLSYAEAGGLYLAGRLLAQIQDEQNWHISMALKKLLDALPPTLQEQQQELLSLLMFSDDALPAEQRQRDMSQIFQVLTSGWITRHRIRLTYQPPKSGAFECFFEPYLLEPSAIGRTIYAIGKSSIKDQLRTFKLERILKAELMDGSFVVPANFDGPKLLRYAWGVMYGDEEPVTVRLRFHANVTKRLHETRWHPTQSIQLTTYGCEWSAQIGDITEIEP</sequence>
<evidence type="ECO:0000259" key="1">
    <source>
        <dbReference type="Pfam" id="PF13280"/>
    </source>
</evidence>
<accession>A0ABQ3VU14</accession>
<evidence type="ECO:0000313" key="2">
    <source>
        <dbReference type="EMBL" id="GHO88878.1"/>
    </source>
</evidence>
<dbReference type="EMBL" id="BNJJ01000028">
    <property type="protein sequence ID" value="GHO88878.1"/>
    <property type="molecule type" value="Genomic_DNA"/>
</dbReference>
<evidence type="ECO:0000313" key="3">
    <source>
        <dbReference type="Proteomes" id="UP000635565"/>
    </source>
</evidence>
<organism evidence="2 3">
    <name type="scientific">Dictyobacter formicarum</name>
    <dbReference type="NCBI Taxonomy" id="2778368"/>
    <lineage>
        <taxon>Bacteria</taxon>
        <taxon>Bacillati</taxon>
        <taxon>Chloroflexota</taxon>
        <taxon>Ktedonobacteria</taxon>
        <taxon>Ktedonobacterales</taxon>
        <taxon>Dictyobacteraceae</taxon>
        <taxon>Dictyobacter</taxon>
    </lineage>
</organism>
<dbReference type="PANTHER" id="PTHR34580:SF1">
    <property type="entry name" value="PROTEIN PAFC"/>
    <property type="match status" value="1"/>
</dbReference>
<dbReference type="Proteomes" id="UP000635565">
    <property type="component" value="Unassembled WGS sequence"/>
</dbReference>
<keyword evidence="3" id="KW-1185">Reference proteome</keyword>
<dbReference type="InterPro" id="IPR051534">
    <property type="entry name" value="CBASS_pafABC_assoc_protein"/>
</dbReference>
<feature type="domain" description="WYL" evidence="1">
    <location>
        <begin position="138"/>
        <end position="206"/>
    </location>
</feature>
<protein>
    <recommendedName>
        <fullName evidence="1">WYL domain-containing protein</fullName>
    </recommendedName>
</protein>
<reference evidence="2 3" key="1">
    <citation type="journal article" date="2021" name="Int. J. Syst. Evol. Microbiol.">
        <title>Reticulibacter mediterranei gen. nov., sp. nov., within the new family Reticulibacteraceae fam. nov., and Ktedonospora formicarum gen. nov., sp. nov., Ktedonobacter robiniae sp. nov., Dictyobacter formicarum sp. nov. and Dictyobacter arantiisoli sp. nov., belonging to the class Ktedonobacteria.</title>
        <authorList>
            <person name="Yabe S."/>
            <person name="Zheng Y."/>
            <person name="Wang C.M."/>
            <person name="Sakai Y."/>
            <person name="Abe K."/>
            <person name="Yokota A."/>
            <person name="Donadio S."/>
            <person name="Cavaletti L."/>
            <person name="Monciardini P."/>
        </authorList>
    </citation>
    <scope>NUCLEOTIDE SEQUENCE [LARGE SCALE GENOMIC DNA]</scope>
    <source>
        <strain evidence="2 3">SOSP1-9</strain>
    </source>
</reference>
<dbReference type="InterPro" id="IPR026881">
    <property type="entry name" value="WYL_dom"/>
</dbReference>
<dbReference type="PROSITE" id="PS52050">
    <property type="entry name" value="WYL"/>
    <property type="match status" value="1"/>
</dbReference>
<proteinExistence type="predicted"/>
<dbReference type="Pfam" id="PF13280">
    <property type="entry name" value="WYL"/>
    <property type="match status" value="1"/>
</dbReference>
<name>A0ABQ3VU14_9CHLR</name>
<dbReference type="PANTHER" id="PTHR34580">
    <property type="match status" value="1"/>
</dbReference>
<comment type="caution">
    <text evidence="2">The sequence shown here is derived from an EMBL/GenBank/DDBJ whole genome shotgun (WGS) entry which is preliminary data.</text>
</comment>
<gene>
    <name evidence="2" type="ORF">KSZ_68840</name>
</gene>